<dbReference type="EMBL" id="CP089983">
    <property type="protein sequence ID" value="WXB01678.1"/>
    <property type="molecule type" value="Genomic_DNA"/>
</dbReference>
<proteinExistence type="predicted"/>
<feature type="domain" description="Tyrosine specific protein phosphatases" evidence="1">
    <location>
        <begin position="281"/>
        <end position="345"/>
    </location>
</feature>
<dbReference type="Gene3D" id="3.40.50.300">
    <property type="entry name" value="P-loop containing nucleotide triphosphate hydrolases"/>
    <property type="match status" value="2"/>
</dbReference>
<dbReference type="PROSITE" id="PS00383">
    <property type="entry name" value="TYR_PHOSPHATASE_1"/>
    <property type="match status" value="1"/>
</dbReference>
<dbReference type="SMART" id="SM00404">
    <property type="entry name" value="PTPc_motif"/>
    <property type="match status" value="1"/>
</dbReference>
<gene>
    <name evidence="2" type="ORF">LVJ94_32770</name>
</gene>
<protein>
    <recommendedName>
        <fullName evidence="1">Tyrosine specific protein phosphatases domain-containing protein</fullName>
    </recommendedName>
</protein>
<organism evidence="2 3">
    <name type="scientific">Pendulispora rubella</name>
    <dbReference type="NCBI Taxonomy" id="2741070"/>
    <lineage>
        <taxon>Bacteria</taxon>
        <taxon>Pseudomonadati</taxon>
        <taxon>Myxococcota</taxon>
        <taxon>Myxococcia</taxon>
        <taxon>Myxococcales</taxon>
        <taxon>Sorangiineae</taxon>
        <taxon>Pendulisporaceae</taxon>
        <taxon>Pendulispora</taxon>
    </lineage>
</organism>
<dbReference type="RefSeq" id="WP_394831294.1">
    <property type="nucleotide sequence ID" value="NZ_CP089929.1"/>
</dbReference>
<dbReference type="CDD" id="cd00267">
    <property type="entry name" value="ABC_ATPase"/>
    <property type="match status" value="1"/>
</dbReference>
<dbReference type="SUPFAM" id="SSF52799">
    <property type="entry name" value="(Phosphotyrosine protein) phosphatases II"/>
    <property type="match status" value="1"/>
</dbReference>
<dbReference type="Gene3D" id="3.90.190.10">
    <property type="entry name" value="Protein tyrosine phosphatase superfamily"/>
    <property type="match status" value="1"/>
</dbReference>
<dbReference type="InterPro" id="IPR050561">
    <property type="entry name" value="PTP"/>
</dbReference>
<dbReference type="SUPFAM" id="SSF52540">
    <property type="entry name" value="P-loop containing nucleoside triphosphate hydrolases"/>
    <property type="match status" value="1"/>
</dbReference>
<keyword evidence="3" id="KW-1185">Reference proteome</keyword>
<dbReference type="InterPro" id="IPR027417">
    <property type="entry name" value="P-loop_NTPase"/>
</dbReference>
<dbReference type="Pfam" id="PF22785">
    <property type="entry name" value="Tc-R-P"/>
    <property type="match status" value="1"/>
</dbReference>
<dbReference type="InterPro" id="IPR016130">
    <property type="entry name" value="Tyr_Pase_AS"/>
</dbReference>
<accession>A0ABZ2KV98</accession>
<dbReference type="InterPro" id="IPR000387">
    <property type="entry name" value="Tyr_Pase_dom"/>
</dbReference>
<name>A0ABZ2KV98_9BACT</name>
<sequence>MDQEPLYELKDAGLCTGERALLRGANLRLRDRAVTVIVGPAGVGKSSLVSTLAGRPPPGIAPTGMWRHRGADLCDSLVRANLDVLWSPQRGRSDETPCRPAALGHDAIEAAGGRLLLLDEPVVRTEEREAFATALRRHAESGAAIVVTHDLQLARTIADDVCLVCAGRIEAACSATEFFETPPTVLCARFVRMGNCWPSQPAPPLPNHFRWVLPGKLSGMGRPGLLGEEDDDLAAIANAGIGYLVSLTEDPFSPAKLRAMGITGRHFPITDMGIPALGPTAHLCRSIQRWMDGNERVTVHCHAGLGRTGTILAATLVWLGQSADDALANVRAAQPMYVQTLAQRDFVRRFAEAIR</sequence>
<evidence type="ECO:0000313" key="2">
    <source>
        <dbReference type="EMBL" id="WXB01678.1"/>
    </source>
</evidence>
<evidence type="ECO:0000259" key="1">
    <source>
        <dbReference type="PROSITE" id="PS50056"/>
    </source>
</evidence>
<dbReference type="PANTHER" id="PTHR23339">
    <property type="entry name" value="TYROSINE SPECIFIC PROTEIN PHOSPHATASE AND DUAL SPECIFICITY PROTEIN PHOSPHATASE"/>
    <property type="match status" value="1"/>
</dbReference>
<reference evidence="2" key="1">
    <citation type="submission" date="2021-12" db="EMBL/GenBank/DDBJ databases">
        <title>Discovery of the Pendulisporaceae a myxobacterial family with distinct sporulation behavior and unique specialized metabolism.</title>
        <authorList>
            <person name="Garcia R."/>
            <person name="Popoff A."/>
            <person name="Bader C.D."/>
            <person name="Loehr J."/>
            <person name="Walesch S."/>
            <person name="Walt C."/>
            <person name="Boldt J."/>
            <person name="Bunk B."/>
            <person name="Haeckl F.J.F.P.J."/>
            <person name="Gunesch A.P."/>
            <person name="Birkelbach J."/>
            <person name="Nuebel U."/>
            <person name="Pietschmann T."/>
            <person name="Bach T."/>
            <person name="Mueller R."/>
        </authorList>
    </citation>
    <scope>NUCLEOTIDE SEQUENCE</scope>
    <source>
        <strain evidence="2">MSr11367</strain>
    </source>
</reference>
<dbReference type="PROSITE" id="PS50056">
    <property type="entry name" value="TYR_PHOSPHATASE_2"/>
    <property type="match status" value="1"/>
</dbReference>
<evidence type="ECO:0000313" key="3">
    <source>
        <dbReference type="Proteomes" id="UP001374803"/>
    </source>
</evidence>
<dbReference type="Proteomes" id="UP001374803">
    <property type="component" value="Chromosome"/>
</dbReference>
<dbReference type="InterPro" id="IPR003595">
    <property type="entry name" value="Tyr_Pase_cat"/>
</dbReference>
<dbReference type="InterPro" id="IPR029021">
    <property type="entry name" value="Prot-tyrosine_phosphatase-like"/>
</dbReference>